<name>A0A813EWU2_POLGL</name>
<dbReference type="Proteomes" id="UP000654075">
    <property type="component" value="Unassembled WGS sequence"/>
</dbReference>
<protein>
    <submittedName>
        <fullName evidence="2">Uncharacterized protein</fullName>
    </submittedName>
</protein>
<organism evidence="2 3">
    <name type="scientific">Polarella glacialis</name>
    <name type="common">Dinoflagellate</name>
    <dbReference type="NCBI Taxonomy" id="89957"/>
    <lineage>
        <taxon>Eukaryota</taxon>
        <taxon>Sar</taxon>
        <taxon>Alveolata</taxon>
        <taxon>Dinophyceae</taxon>
        <taxon>Suessiales</taxon>
        <taxon>Suessiaceae</taxon>
        <taxon>Polarella</taxon>
    </lineage>
</organism>
<feature type="compositionally biased region" description="Basic residues" evidence="1">
    <location>
        <begin position="148"/>
        <end position="159"/>
    </location>
</feature>
<comment type="caution">
    <text evidence="2">The sequence shown here is derived from an EMBL/GenBank/DDBJ whole genome shotgun (WGS) entry which is preliminary data.</text>
</comment>
<evidence type="ECO:0000313" key="2">
    <source>
        <dbReference type="EMBL" id="CAE8605624.1"/>
    </source>
</evidence>
<dbReference type="AlphaFoldDB" id="A0A813EWU2"/>
<evidence type="ECO:0000256" key="1">
    <source>
        <dbReference type="SAM" id="MobiDB-lite"/>
    </source>
</evidence>
<gene>
    <name evidence="2" type="ORF">PGLA1383_LOCUS23732</name>
</gene>
<keyword evidence="3" id="KW-1185">Reference proteome</keyword>
<evidence type="ECO:0000313" key="3">
    <source>
        <dbReference type="Proteomes" id="UP000654075"/>
    </source>
</evidence>
<accession>A0A813EWU2</accession>
<feature type="region of interest" description="Disordered" evidence="1">
    <location>
        <begin position="132"/>
        <end position="159"/>
    </location>
</feature>
<reference evidence="2" key="1">
    <citation type="submission" date="2021-02" db="EMBL/GenBank/DDBJ databases">
        <authorList>
            <person name="Dougan E. K."/>
            <person name="Rhodes N."/>
            <person name="Thang M."/>
            <person name="Chan C."/>
        </authorList>
    </citation>
    <scope>NUCLEOTIDE SEQUENCE</scope>
</reference>
<dbReference type="EMBL" id="CAJNNV010018096">
    <property type="protein sequence ID" value="CAE8605624.1"/>
    <property type="molecule type" value="Genomic_DNA"/>
</dbReference>
<sequence length="159" mass="18351">MPGDAKSTPDQNARGQRRFDELQALQIIKYQQELREWEKELPNKPVHPADPWSWRKPAPGKPPSVYLLTQLERRIDEYERLHPNASQRFRHGHRDGVHGWYVTGCEQFDMGRCADGMVCELIVTANSKGCQSMPPALWPSKGSPPRRNNLKHNRQFPTA</sequence>
<proteinExistence type="predicted"/>